<organism evidence="1 2">
    <name type="scientific">Lachancea dasiensis</name>
    <dbReference type="NCBI Taxonomy" id="1072105"/>
    <lineage>
        <taxon>Eukaryota</taxon>
        <taxon>Fungi</taxon>
        <taxon>Dikarya</taxon>
        <taxon>Ascomycota</taxon>
        <taxon>Saccharomycotina</taxon>
        <taxon>Saccharomycetes</taxon>
        <taxon>Saccharomycetales</taxon>
        <taxon>Saccharomycetaceae</taxon>
        <taxon>Lachancea</taxon>
    </lineage>
</organism>
<evidence type="ECO:0000313" key="1">
    <source>
        <dbReference type="EMBL" id="SCU88699.1"/>
    </source>
</evidence>
<proteinExistence type="predicted"/>
<keyword evidence="2" id="KW-1185">Reference proteome</keyword>
<dbReference type="EMBL" id="LT598455">
    <property type="protein sequence ID" value="SCU88699.1"/>
    <property type="molecule type" value="Genomic_DNA"/>
</dbReference>
<sequence>MPAPESVGVLARHFLNGAGPPMWEASNWFETECMQYSRAHRAALLLEYEIDYLPDVVRQAISCALNLGYSRHHLPCQPTKRTSSIVY</sequence>
<name>A0A1G4JER5_9SACH</name>
<accession>A0A1G4JER5</accession>
<dbReference type="AlphaFoldDB" id="A0A1G4JER5"/>
<gene>
    <name evidence="1" type="ORF">LADA_0E11606G</name>
</gene>
<reference evidence="2" key="1">
    <citation type="submission" date="2016-03" db="EMBL/GenBank/DDBJ databases">
        <authorList>
            <person name="Devillers H."/>
        </authorList>
    </citation>
    <scope>NUCLEOTIDE SEQUENCE [LARGE SCALE GENOMIC DNA]</scope>
</reference>
<protein>
    <submittedName>
        <fullName evidence="1">LADA_0E11606g1_1</fullName>
    </submittedName>
</protein>
<evidence type="ECO:0000313" key="2">
    <source>
        <dbReference type="Proteomes" id="UP000190274"/>
    </source>
</evidence>
<dbReference type="Proteomes" id="UP000190274">
    <property type="component" value="Chromosome E"/>
</dbReference>